<dbReference type="GO" id="GO:0008270">
    <property type="term" value="F:zinc ion binding"/>
    <property type="evidence" value="ECO:0007669"/>
    <property type="project" value="UniProtKB-KW"/>
</dbReference>
<keyword evidence="6 10" id="KW-0238">DNA-binding</keyword>
<feature type="compositionally biased region" description="Low complexity" evidence="11">
    <location>
        <begin position="157"/>
        <end position="170"/>
    </location>
</feature>
<dbReference type="PROSITE" id="PS51843">
    <property type="entry name" value="NR_LBD"/>
    <property type="match status" value="1"/>
</dbReference>
<dbReference type="PROSITE" id="PS51030">
    <property type="entry name" value="NUCLEAR_REC_DBD_2"/>
    <property type="match status" value="1"/>
</dbReference>
<evidence type="ECO:0000256" key="5">
    <source>
        <dbReference type="ARBA" id="ARBA00023015"/>
    </source>
</evidence>
<dbReference type="InterPro" id="IPR050274">
    <property type="entry name" value="Nuclear_hormone_rcpt_NR2"/>
</dbReference>
<dbReference type="InterPro" id="IPR001723">
    <property type="entry name" value="Nuclear_hrmn_rcpt"/>
</dbReference>
<organism evidence="14 15">
    <name type="scientific">Ladona fulva</name>
    <name type="common">Scarce chaser dragonfly</name>
    <name type="synonym">Libellula fulva</name>
    <dbReference type="NCBI Taxonomy" id="123851"/>
    <lineage>
        <taxon>Eukaryota</taxon>
        <taxon>Metazoa</taxon>
        <taxon>Ecdysozoa</taxon>
        <taxon>Arthropoda</taxon>
        <taxon>Hexapoda</taxon>
        <taxon>Insecta</taxon>
        <taxon>Pterygota</taxon>
        <taxon>Palaeoptera</taxon>
        <taxon>Odonata</taxon>
        <taxon>Epiprocta</taxon>
        <taxon>Anisoptera</taxon>
        <taxon>Libelluloidea</taxon>
        <taxon>Libellulidae</taxon>
        <taxon>Ladona</taxon>
    </lineage>
</organism>
<sequence>MYALLIRSSIHNVSRILYDIPCKVCQDHSSGKHYGIFACDGCAGFFKRSIRRNREYVCKTKGGCIVDKTHRNQCRSCRLKKCMDAGMNKDAVQHERGPRNATLRRRVGPFCKESSDAASPSERLTLFRHHQPSPLLPLFRPILPPLDLALPKREQGSPLMLPPASTSPSSAHPPLPLHPSCASAPVMLPVSVCMPTAFSLSAETVSESAARLLFMNVKWAKNVASFRCLPIRDQLILLEDSWRELFVLGAAQFSLPLQASDPLVLSNEEEGRREATLVREVKAFQDTLAKIKMEDADPNEYSCLRALVLFTPNPKSFLRNFKIEGNAEQITVLLTEEDLFQQQLKLGGREAMARGMKTSVSHCDRRRSVQLRSSGRL</sequence>
<dbReference type="SMART" id="SM00399">
    <property type="entry name" value="ZnF_C4"/>
    <property type="match status" value="1"/>
</dbReference>
<evidence type="ECO:0000256" key="2">
    <source>
        <dbReference type="ARBA" id="ARBA00022723"/>
    </source>
</evidence>
<evidence type="ECO:0000256" key="11">
    <source>
        <dbReference type="SAM" id="MobiDB-lite"/>
    </source>
</evidence>
<evidence type="ECO:0000256" key="4">
    <source>
        <dbReference type="ARBA" id="ARBA00022833"/>
    </source>
</evidence>
<feature type="domain" description="Nuclear receptor" evidence="12">
    <location>
        <begin position="19"/>
        <end position="94"/>
    </location>
</feature>
<keyword evidence="4 10" id="KW-0862">Zinc</keyword>
<evidence type="ECO:0000256" key="3">
    <source>
        <dbReference type="ARBA" id="ARBA00022771"/>
    </source>
</evidence>
<feature type="region of interest" description="Disordered" evidence="11">
    <location>
        <begin position="154"/>
        <end position="174"/>
    </location>
</feature>
<feature type="domain" description="NR LBD" evidence="13">
    <location>
        <begin position="166"/>
        <end position="377"/>
    </location>
</feature>
<comment type="subcellular location">
    <subcellularLocation>
        <location evidence="1 10">Nucleus</location>
    </subcellularLocation>
</comment>
<evidence type="ECO:0000256" key="6">
    <source>
        <dbReference type="ARBA" id="ARBA00023125"/>
    </source>
</evidence>
<reference evidence="14" key="2">
    <citation type="submission" date="2017-10" db="EMBL/GenBank/DDBJ databases">
        <title>Ladona fulva Genome sequencing and assembly.</title>
        <authorList>
            <person name="Murali S."/>
            <person name="Richards S."/>
            <person name="Bandaranaike D."/>
            <person name="Bellair M."/>
            <person name="Blankenburg K."/>
            <person name="Chao H."/>
            <person name="Dinh H."/>
            <person name="Doddapaneni H."/>
            <person name="Dugan-Rocha S."/>
            <person name="Elkadiri S."/>
            <person name="Gnanaolivu R."/>
            <person name="Hernandez B."/>
            <person name="Skinner E."/>
            <person name="Javaid M."/>
            <person name="Lee S."/>
            <person name="Li M."/>
            <person name="Ming W."/>
            <person name="Munidasa M."/>
            <person name="Muniz J."/>
            <person name="Nguyen L."/>
            <person name="Hughes D."/>
            <person name="Osuji N."/>
            <person name="Pu L.-L."/>
            <person name="Puazo M."/>
            <person name="Qu C."/>
            <person name="Quiroz J."/>
            <person name="Raj R."/>
            <person name="Weissenberger G."/>
            <person name="Xin Y."/>
            <person name="Zou X."/>
            <person name="Han Y."/>
            <person name="Worley K."/>
            <person name="Muzny D."/>
            <person name="Gibbs R."/>
        </authorList>
    </citation>
    <scope>NUCLEOTIDE SEQUENCE</scope>
    <source>
        <strain evidence="14">Sampled in the wild</strain>
    </source>
</reference>
<dbReference type="FunFam" id="3.30.50.10:FF:000019">
    <property type="entry name" value="Nuclear receptor subfamily 2 group E member"/>
    <property type="match status" value="1"/>
</dbReference>
<evidence type="ECO:0000259" key="12">
    <source>
        <dbReference type="PROSITE" id="PS51030"/>
    </source>
</evidence>
<protein>
    <recommendedName>
        <fullName evidence="16">Nuclear receptor subfamily 2 group E member 1</fullName>
    </recommendedName>
</protein>
<comment type="similarity">
    <text evidence="10">Belongs to the nuclear hormone receptor family.</text>
</comment>
<proteinExistence type="inferred from homology"/>
<dbReference type="GO" id="GO:0003700">
    <property type="term" value="F:DNA-binding transcription factor activity"/>
    <property type="evidence" value="ECO:0007669"/>
    <property type="project" value="InterPro"/>
</dbReference>
<evidence type="ECO:0000256" key="1">
    <source>
        <dbReference type="ARBA" id="ARBA00004123"/>
    </source>
</evidence>
<dbReference type="AlphaFoldDB" id="A0A8K0NYR1"/>
<dbReference type="EMBL" id="KZ308293">
    <property type="protein sequence ID" value="KAG8226672.1"/>
    <property type="molecule type" value="Genomic_DNA"/>
</dbReference>
<dbReference type="InterPro" id="IPR000536">
    <property type="entry name" value="Nucl_hrmn_rcpt_lig-bd"/>
</dbReference>
<evidence type="ECO:0008006" key="16">
    <source>
        <dbReference type="Google" id="ProtNLM"/>
    </source>
</evidence>
<dbReference type="SUPFAM" id="SSF57716">
    <property type="entry name" value="Glucocorticoid receptor-like (DNA-binding domain)"/>
    <property type="match status" value="1"/>
</dbReference>
<evidence type="ECO:0000313" key="15">
    <source>
        <dbReference type="Proteomes" id="UP000792457"/>
    </source>
</evidence>
<dbReference type="Proteomes" id="UP000792457">
    <property type="component" value="Unassembled WGS sequence"/>
</dbReference>
<dbReference type="GO" id="GO:0043565">
    <property type="term" value="F:sequence-specific DNA binding"/>
    <property type="evidence" value="ECO:0007669"/>
    <property type="project" value="InterPro"/>
</dbReference>
<dbReference type="InterPro" id="IPR001628">
    <property type="entry name" value="Znf_hrmn_rcpt"/>
</dbReference>
<dbReference type="SUPFAM" id="SSF48508">
    <property type="entry name" value="Nuclear receptor ligand-binding domain"/>
    <property type="match status" value="1"/>
</dbReference>
<name>A0A8K0NYR1_LADFU</name>
<dbReference type="OrthoDB" id="10045640at2759"/>
<dbReference type="InterPro" id="IPR035500">
    <property type="entry name" value="NHR-like_dom_sf"/>
</dbReference>
<dbReference type="Pfam" id="PF00105">
    <property type="entry name" value="zf-C4"/>
    <property type="match status" value="1"/>
</dbReference>
<reference evidence="14" key="1">
    <citation type="submission" date="2013-04" db="EMBL/GenBank/DDBJ databases">
        <authorList>
            <person name="Qu J."/>
            <person name="Murali S.C."/>
            <person name="Bandaranaike D."/>
            <person name="Bellair M."/>
            <person name="Blankenburg K."/>
            <person name="Chao H."/>
            <person name="Dinh H."/>
            <person name="Doddapaneni H."/>
            <person name="Downs B."/>
            <person name="Dugan-Rocha S."/>
            <person name="Elkadiri S."/>
            <person name="Gnanaolivu R.D."/>
            <person name="Hernandez B."/>
            <person name="Javaid M."/>
            <person name="Jayaseelan J.C."/>
            <person name="Lee S."/>
            <person name="Li M."/>
            <person name="Ming W."/>
            <person name="Munidasa M."/>
            <person name="Muniz J."/>
            <person name="Nguyen L."/>
            <person name="Ongeri F."/>
            <person name="Osuji N."/>
            <person name="Pu L.-L."/>
            <person name="Puazo M."/>
            <person name="Qu C."/>
            <person name="Quiroz J."/>
            <person name="Raj R."/>
            <person name="Weissenberger G."/>
            <person name="Xin Y."/>
            <person name="Zou X."/>
            <person name="Han Y."/>
            <person name="Richards S."/>
            <person name="Worley K."/>
            <person name="Muzny D."/>
            <person name="Gibbs R."/>
        </authorList>
    </citation>
    <scope>NUCLEOTIDE SEQUENCE</scope>
    <source>
        <strain evidence="14">Sampled in the wild</strain>
    </source>
</reference>
<evidence type="ECO:0000259" key="13">
    <source>
        <dbReference type="PROSITE" id="PS51843"/>
    </source>
</evidence>
<dbReference type="SMART" id="SM00430">
    <property type="entry name" value="HOLI"/>
    <property type="match status" value="1"/>
</dbReference>
<dbReference type="GO" id="GO:0000122">
    <property type="term" value="P:negative regulation of transcription by RNA polymerase II"/>
    <property type="evidence" value="ECO:0007669"/>
    <property type="project" value="UniProtKB-ARBA"/>
</dbReference>
<keyword evidence="2 10" id="KW-0479">Metal-binding</keyword>
<dbReference type="PRINTS" id="PR00047">
    <property type="entry name" value="STROIDFINGER"/>
</dbReference>
<dbReference type="Gene3D" id="3.30.50.10">
    <property type="entry name" value="Erythroid Transcription Factor GATA-1, subunit A"/>
    <property type="match status" value="1"/>
</dbReference>
<keyword evidence="5 10" id="KW-0805">Transcription regulation</keyword>
<dbReference type="PROSITE" id="PS00031">
    <property type="entry name" value="NUCLEAR_REC_DBD_1"/>
    <property type="match status" value="1"/>
</dbReference>
<accession>A0A8K0NYR1</accession>
<keyword evidence="7 10" id="KW-0804">Transcription</keyword>
<dbReference type="GO" id="GO:0005634">
    <property type="term" value="C:nucleus"/>
    <property type="evidence" value="ECO:0007669"/>
    <property type="project" value="UniProtKB-SubCell"/>
</dbReference>
<keyword evidence="3 10" id="KW-0863">Zinc-finger</keyword>
<dbReference type="Pfam" id="PF00104">
    <property type="entry name" value="Hormone_recep"/>
    <property type="match status" value="1"/>
</dbReference>
<keyword evidence="8 10" id="KW-0675">Receptor</keyword>
<comment type="caution">
    <text evidence="14">The sequence shown here is derived from an EMBL/GenBank/DDBJ whole genome shotgun (WGS) entry which is preliminary data.</text>
</comment>
<dbReference type="InterPro" id="IPR013088">
    <property type="entry name" value="Znf_NHR/GATA"/>
</dbReference>
<dbReference type="Gene3D" id="1.10.565.10">
    <property type="entry name" value="Retinoid X Receptor"/>
    <property type="match status" value="1"/>
</dbReference>
<keyword evidence="9 10" id="KW-0539">Nucleus</keyword>
<gene>
    <name evidence="14" type="ORF">J437_LFUL005486</name>
</gene>
<evidence type="ECO:0000256" key="7">
    <source>
        <dbReference type="ARBA" id="ARBA00023163"/>
    </source>
</evidence>
<evidence type="ECO:0000313" key="14">
    <source>
        <dbReference type="EMBL" id="KAG8226672.1"/>
    </source>
</evidence>
<evidence type="ECO:0000256" key="8">
    <source>
        <dbReference type="ARBA" id="ARBA00023170"/>
    </source>
</evidence>
<dbReference type="PANTHER" id="PTHR24083">
    <property type="entry name" value="NUCLEAR HORMONE RECEPTOR"/>
    <property type="match status" value="1"/>
</dbReference>
<dbReference type="GO" id="GO:0032502">
    <property type="term" value="P:developmental process"/>
    <property type="evidence" value="ECO:0007669"/>
    <property type="project" value="UniProtKB-ARBA"/>
</dbReference>
<evidence type="ECO:0000256" key="9">
    <source>
        <dbReference type="ARBA" id="ARBA00023242"/>
    </source>
</evidence>
<evidence type="ECO:0000256" key="10">
    <source>
        <dbReference type="RuleBase" id="RU004334"/>
    </source>
</evidence>
<keyword evidence="15" id="KW-1185">Reference proteome</keyword>
<dbReference type="PRINTS" id="PR00398">
    <property type="entry name" value="STRDHORMONER"/>
</dbReference>